<feature type="region of interest" description="Disordered" evidence="1">
    <location>
        <begin position="1"/>
        <end position="71"/>
    </location>
</feature>
<organism evidence="2 3">
    <name type="scientific">Rhodotorula taiwanensis</name>
    <dbReference type="NCBI Taxonomy" id="741276"/>
    <lineage>
        <taxon>Eukaryota</taxon>
        <taxon>Fungi</taxon>
        <taxon>Dikarya</taxon>
        <taxon>Basidiomycota</taxon>
        <taxon>Pucciniomycotina</taxon>
        <taxon>Microbotryomycetes</taxon>
        <taxon>Sporidiobolales</taxon>
        <taxon>Sporidiobolaceae</taxon>
        <taxon>Rhodotorula</taxon>
    </lineage>
</organism>
<keyword evidence="3" id="KW-1185">Reference proteome</keyword>
<dbReference type="AlphaFoldDB" id="A0A2S5BJ29"/>
<feature type="compositionally biased region" description="Low complexity" evidence="1">
    <location>
        <begin position="213"/>
        <end position="231"/>
    </location>
</feature>
<dbReference type="OrthoDB" id="271595at2759"/>
<evidence type="ECO:0000313" key="2">
    <source>
        <dbReference type="EMBL" id="POY76772.1"/>
    </source>
</evidence>
<feature type="compositionally biased region" description="Low complexity" evidence="1">
    <location>
        <begin position="137"/>
        <end position="149"/>
    </location>
</feature>
<proteinExistence type="predicted"/>
<dbReference type="EMBL" id="PJQD01000001">
    <property type="protein sequence ID" value="POY76772.1"/>
    <property type="molecule type" value="Genomic_DNA"/>
</dbReference>
<feature type="region of interest" description="Disordered" evidence="1">
    <location>
        <begin position="309"/>
        <end position="346"/>
    </location>
</feature>
<accession>A0A2S5BJ29</accession>
<gene>
    <name evidence="2" type="ORF">BMF94_0021</name>
</gene>
<evidence type="ECO:0000313" key="3">
    <source>
        <dbReference type="Proteomes" id="UP000237144"/>
    </source>
</evidence>
<protein>
    <submittedName>
        <fullName evidence="2">Uncharacterized protein</fullName>
    </submittedName>
</protein>
<feature type="compositionally biased region" description="Low complexity" evidence="1">
    <location>
        <begin position="172"/>
        <end position="192"/>
    </location>
</feature>
<feature type="region of interest" description="Disordered" evidence="1">
    <location>
        <begin position="121"/>
        <end position="294"/>
    </location>
</feature>
<feature type="compositionally biased region" description="Low complexity" evidence="1">
    <location>
        <begin position="28"/>
        <end position="54"/>
    </location>
</feature>
<feature type="compositionally biased region" description="Polar residues" evidence="1">
    <location>
        <begin position="10"/>
        <end position="27"/>
    </location>
</feature>
<sequence length="346" mass="36163">MDTPMKDGTSAPQTAGTSPEARSTPGGSSEASPQPATTAAASKPVRSTALATAARKAKKRKIPPDGRSKAVVCDQCRTRKTSLGPGAIKAITCSYERTDPVAREEKLQELEAKRVAREAALTELQQAAPPGHYDMNTRSGGRTRTPRSSNVDYSGDMYDPDEAYMAAMAERPSGAEAPSSQSSSGAHDAAAHGGQGPSPRKPNHTHDPDSGFASSATSSAAAAARSKARPALYRPGDENALSRRNNASFGSAIRGGDARPAPPNDSLRLWIASRNEPGGAARFAGPPPLPPIDLSGRVRDSILYHFPTAAPLERDGPWQPGQPLPEASDTFETSELVPAQSQPIAV</sequence>
<reference evidence="2 3" key="1">
    <citation type="journal article" date="2018" name="Front. Microbiol.">
        <title>Prospects for Fungal Bioremediation of Acidic Radioactive Waste Sites: Characterization and Genome Sequence of Rhodotorula taiwanensis MD1149.</title>
        <authorList>
            <person name="Tkavc R."/>
            <person name="Matrosova V.Y."/>
            <person name="Grichenko O.E."/>
            <person name="Gostincar C."/>
            <person name="Volpe R.P."/>
            <person name="Klimenkova P."/>
            <person name="Gaidamakova E.K."/>
            <person name="Zhou C.E."/>
            <person name="Stewart B.J."/>
            <person name="Lyman M.G."/>
            <person name="Malfatti S.A."/>
            <person name="Rubinfeld B."/>
            <person name="Courtot M."/>
            <person name="Singh J."/>
            <person name="Dalgard C.L."/>
            <person name="Hamilton T."/>
            <person name="Frey K.G."/>
            <person name="Gunde-Cimerman N."/>
            <person name="Dugan L."/>
            <person name="Daly M.J."/>
        </authorList>
    </citation>
    <scope>NUCLEOTIDE SEQUENCE [LARGE SCALE GENOMIC DNA]</scope>
    <source>
        <strain evidence="2 3">MD1149</strain>
    </source>
</reference>
<dbReference type="Proteomes" id="UP000237144">
    <property type="component" value="Unassembled WGS sequence"/>
</dbReference>
<evidence type="ECO:0000256" key="1">
    <source>
        <dbReference type="SAM" id="MobiDB-lite"/>
    </source>
</evidence>
<name>A0A2S5BJ29_9BASI</name>
<comment type="caution">
    <text evidence="2">The sequence shown here is derived from an EMBL/GenBank/DDBJ whole genome shotgun (WGS) entry which is preliminary data.</text>
</comment>